<dbReference type="PANTHER" id="PTHR46310:SF7">
    <property type="entry name" value="AMIDASE 1"/>
    <property type="match status" value="1"/>
</dbReference>
<dbReference type="InterPro" id="IPR036928">
    <property type="entry name" value="AS_sf"/>
</dbReference>
<keyword evidence="3" id="KW-0808">Transferase</keyword>
<gene>
    <name evidence="3" type="ORF">PHAMO_220118</name>
</gene>
<proteinExistence type="predicted"/>
<evidence type="ECO:0000313" key="3">
    <source>
        <dbReference type="EMBL" id="CCG41000.1"/>
    </source>
</evidence>
<accession>H8FRL2</accession>
<dbReference type="SUPFAM" id="SSF75304">
    <property type="entry name" value="Amidase signature (AS) enzymes"/>
    <property type="match status" value="1"/>
</dbReference>
<dbReference type="PANTHER" id="PTHR46310">
    <property type="entry name" value="AMIDASE 1"/>
    <property type="match status" value="1"/>
</dbReference>
<reference evidence="3 4" key="1">
    <citation type="journal article" date="2012" name="J. Bacteriol.">
        <title>Draft Genome Sequence of the Purple Photosynthetic Bacterium Phaeospirillum molischianum DSM120, a Particularly Versatile Bacterium.</title>
        <authorList>
            <person name="Duquesne K."/>
            <person name="Prima V."/>
            <person name="Ji B."/>
            <person name="Rouy Z."/>
            <person name="Medigue C."/>
            <person name="Talla E."/>
            <person name="Sturgis J.N."/>
        </authorList>
    </citation>
    <scope>NUCLEOTIDE SEQUENCE [LARGE SCALE GENOMIC DNA]</scope>
    <source>
        <strain evidence="4">DSM120</strain>
    </source>
</reference>
<keyword evidence="4" id="KW-1185">Reference proteome</keyword>
<protein>
    <submittedName>
        <fullName evidence="3">Asp-tRNAAsn/Glu-tRNAGln amidotransferase A subunit and related amidase</fullName>
    </submittedName>
</protein>
<sequence>MGNFQAGSDRIFLGEVPAVHDPYNAFTLGGDVYIDGARQGPLAGLTFAAKDVFDIAGYVTGAGNPDWRRLAEPARQTAWAVSALLESGARLVGKTHTDELTRGIFGDNSHYGTPENPRAPGHVPGGSSSGSAVAVAGGLADMALGTDTAGSTRVPASFCGVFGLRPTLGLIPMDGVLGQSNTFDTVGLLAADPDVLARMGEVLLRKKVGNQHPARAVVLEDTMEAADPEVAAAIEAVLPRIAETVAPVVRGTRISPVPLPDWIEPQNAIQGREAWEVFGDWINRSNPRFGFEVADNFLRGSRVANRTLSSSRGFRLRARRWVLDALEGHAVLVLPTTPVTAPPVQSPRSEMWDIRSRIISLTTIAGMAGCPQISLPLCTVNGRPVGVSLIGPRGGDSLLLAAARRIGKP</sequence>
<dbReference type="Gene3D" id="3.90.1300.10">
    <property type="entry name" value="Amidase signature (AS) domain"/>
    <property type="match status" value="1"/>
</dbReference>
<evidence type="ECO:0000259" key="2">
    <source>
        <dbReference type="Pfam" id="PF01425"/>
    </source>
</evidence>
<name>H8FRL2_MAGML</name>
<dbReference type="NCBIfam" id="NF006169">
    <property type="entry name" value="PRK08310.1"/>
    <property type="match status" value="1"/>
</dbReference>
<dbReference type="EMBL" id="CAHP01000015">
    <property type="protein sequence ID" value="CCG41000.1"/>
    <property type="molecule type" value="Genomic_DNA"/>
</dbReference>
<dbReference type="Proteomes" id="UP000004169">
    <property type="component" value="Unassembled WGS sequence"/>
</dbReference>
<feature type="region of interest" description="Disordered" evidence="1">
    <location>
        <begin position="105"/>
        <end position="130"/>
    </location>
</feature>
<dbReference type="AlphaFoldDB" id="H8FRL2"/>
<dbReference type="STRING" id="1150626.PHAMO_220118"/>
<comment type="caution">
    <text evidence="3">The sequence shown here is derived from an EMBL/GenBank/DDBJ whole genome shotgun (WGS) entry which is preliminary data.</text>
</comment>
<dbReference type="eggNOG" id="COG0154">
    <property type="taxonomic scope" value="Bacteria"/>
</dbReference>
<dbReference type="Pfam" id="PF01425">
    <property type="entry name" value="Amidase"/>
    <property type="match status" value="1"/>
</dbReference>
<organism evidence="3 4">
    <name type="scientific">Magnetospirillum molischianum DSM 120</name>
    <dbReference type="NCBI Taxonomy" id="1150626"/>
    <lineage>
        <taxon>Bacteria</taxon>
        <taxon>Pseudomonadati</taxon>
        <taxon>Pseudomonadota</taxon>
        <taxon>Alphaproteobacteria</taxon>
        <taxon>Rhodospirillales</taxon>
        <taxon>Rhodospirillaceae</taxon>
        <taxon>Magnetospirillum</taxon>
    </lineage>
</organism>
<evidence type="ECO:0000256" key="1">
    <source>
        <dbReference type="SAM" id="MobiDB-lite"/>
    </source>
</evidence>
<dbReference type="InterPro" id="IPR023631">
    <property type="entry name" value="Amidase_dom"/>
</dbReference>
<feature type="domain" description="Amidase" evidence="2">
    <location>
        <begin position="36"/>
        <end position="400"/>
    </location>
</feature>
<evidence type="ECO:0000313" key="4">
    <source>
        <dbReference type="Proteomes" id="UP000004169"/>
    </source>
</evidence>
<dbReference type="GO" id="GO:0016740">
    <property type="term" value="F:transferase activity"/>
    <property type="evidence" value="ECO:0007669"/>
    <property type="project" value="UniProtKB-KW"/>
</dbReference>